<dbReference type="InterPro" id="IPR025966">
    <property type="entry name" value="OppC_N"/>
</dbReference>
<dbReference type="RefSeq" id="WP_093849640.1">
    <property type="nucleotide sequence ID" value="NZ_FOSG01000007.1"/>
</dbReference>
<evidence type="ECO:0000256" key="8">
    <source>
        <dbReference type="SAM" id="MobiDB-lite"/>
    </source>
</evidence>
<evidence type="ECO:0000256" key="5">
    <source>
        <dbReference type="ARBA" id="ARBA00022989"/>
    </source>
</evidence>
<dbReference type="OrthoDB" id="6637947at2"/>
<keyword evidence="3" id="KW-1003">Cell membrane</keyword>
<dbReference type="AlphaFoldDB" id="A0A1I4AZF5"/>
<dbReference type="PANTHER" id="PTHR43386:SF1">
    <property type="entry name" value="D,D-DIPEPTIDE TRANSPORT SYSTEM PERMEASE PROTEIN DDPC-RELATED"/>
    <property type="match status" value="1"/>
</dbReference>
<dbReference type="GO" id="GO:0071916">
    <property type="term" value="F:dipeptide transmembrane transporter activity"/>
    <property type="evidence" value="ECO:0007669"/>
    <property type="project" value="TreeGrafter"/>
</dbReference>
<dbReference type="EMBL" id="FOSG01000007">
    <property type="protein sequence ID" value="SFK60976.1"/>
    <property type="molecule type" value="Genomic_DNA"/>
</dbReference>
<keyword evidence="2 7" id="KW-0813">Transport</keyword>
<evidence type="ECO:0000256" key="3">
    <source>
        <dbReference type="ARBA" id="ARBA00022475"/>
    </source>
</evidence>
<dbReference type="GO" id="GO:0005886">
    <property type="term" value="C:plasma membrane"/>
    <property type="evidence" value="ECO:0007669"/>
    <property type="project" value="UniProtKB-SubCell"/>
</dbReference>
<dbReference type="SUPFAM" id="SSF161098">
    <property type="entry name" value="MetI-like"/>
    <property type="match status" value="1"/>
</dbReference>
<keyword evidence="6 7" id="KW-0472">Membrane</keyword>
<evidence type="ECO:0000256" key="2">
    <source>
        <dbReference type="ARBA" id="ARBA00022448"/>
    </source>
</evidence>
<organism evidence="10 11">
    <name type="scientific">Streptomyces pini</name>
    <dbReference type="NCBI Taxonomy" id="1520580"/>
    <lineage>
        <taxon>Bacteria</taxon>
        <taxon>Bacillati</taxon>
        <taxon>Actinomycetota</taxon>
        <taxon>Actinomycetes</taxon>
        <taxon>Kitasatosporales</taxon>
        <taxon>Streptomycetaceae</taxon>
        <taxon>Streptomyces</taxon>
    </lineage>
</organism>
<comment type="subcellular location">
    <subcellularLocation>
        <location evidence="1 7">Cell membrane</location>
        <topology evidence="1 7">Multi-pass membrane protein</topology>
    </subcellularLocation>
</comment>
<dbReference type="Pfam" id="PF12911">
    <property type="entry name" value="OppC_N"/>
    <property type="match status" value="1"/>
</dbReference>
<protein>
    <submittedName>
        <fullName evidence="10">Peptide/nickel transport system permease protein</fullName>
    </submittedName>
</protein>
<evidence type="ECO:0000313" key="10">
    <source>
        <dbReference type="EMBL" id="SFK60976.1"/>
    </source>
</evidence>
<name>A0A1I4AZF5_9ACTN</name>
<proteinExistence type="inferred from homology"/>
<dbReference type="PANTHER" id="PTHR43386">
    <property type="entry name" value="OLIGOPEPTIDE TRANSPORT SYSTEM PERMEASE PROTEIN APPC"/>
    <property type="match status" value="1"/>
</dbReference>
<dbReference type="InterPro" id="IPR035906">
    <property type="entry name" value="MetI-like_sf"/>
</dbReference>
<feature type="transmembrane region" description="Helical" evidence="7">
    <location>
        <begin position="158"/>
        <end position="176"/>
    </location>
</feature>
<reference evidence="11" key="1">
    <citation type="submission" date="2016-10" db="EMBL/GenBank/DDBJ databases">
        <authorList>
            <person name="Varghese N."/>
            <person name="Submissions S."/>
        </authorList>
    </citation>
    <scope>NUCLEOTIDE SEQUENCE [LARGE SCALE GENOMIC DNA]</scope>
    <source>
        <strain evidence="11">PL19</strain>
    </source>
</reference>
<feature type="transmembrane region" description="Helical" evidence="7">
    <location>
        <begin position="35"/>
        <end position="55"/>
    </location>
</feature>
<keyword evidence="11" id="KW-1185">Reference proteome</keyword>
<accession>A0A1I4AZF5</accession>
<dbReference type="CDD" id="cd06261">
    <property type="entry name" value="TM_PBP2"/>
    <property type="match status" value="1"/>
</dbReference>
<evidence type="ECO:0000313" key="11">
    <source>
        <dbReference type="Proteomes" id="UP000198928"/>
    </source>
</evidence>
<feature type="region of interest" description="Disordered" evidence="8">
    <location>
        <begin position="318"/>
        <end position="343"/>
    </location>
</feature>
<feature type="compositionally biased region" description="Basic and acidic residues" evidence="8">
    <location>
        <begin position="325"/>
        <end position="343"/>
    </location>
</feature>
<comment type="similarity">
    <text evidence="7">Belongs to the binding-protein-dependent transport system permease family.</text>
</comment>
<dbReference type="InterPro" id="IPR000515">
    <property type="entry name" value="MetI-like"/>
</dbReference>
<feature type="transmembrane region" description="Helical" evidence="7">
    <location>
        <begin position="211"/>
        <end position="244"/>
    </location>
</feature>
<sequence length="343" mass="36329">MAVQASESAAVTAVPAAPPAARRDRLRFLRNGKTATGLAILGLFVLLAVAGQWLAPHDPSAMSDDVLQPPSWEHPFGTTQTGQDIFSQVLVGTRGVLVVGFVAGFFATLLSVLVGVSSGFLSGIGDEVLSALTNIFLVLPGLPLIIIIASFLPDSGDVIIAVVISLTAWAWGARVLRAQTMSLRARDYVQAARATGESTWRIIVFEILPNLTAVIASGFVGTVIFAVLSEITLAFIGVADISHWNWGTILFWAQSNQALGQGAWWWFVPAGLCIALLGTALTLINFGIDEFVNPRLRTAVRVRGGARMRVGFTPVARAPRGGAKSARDAREAGGARETEESTV</sequence>
<evidence type="ECO:0000256" key="1">
    <source>
        <dbReference type="ARBA" id="ARBA00004651"/>
    </source>
</evidence>
<dbReference type="InterPro" id="IPR050366">
    <property type="entry name" value="BP-dependent_transpt_permease"/>
</dbReference>
<dbReference type="Pfam" id="PF00528">
    <property type="entry name" value="BPD_transp_1"/>
    <property type="match status" value="1"/>
</dbReference>
<feature type="transmembrane region" description="Helical" evidence="7">
    <location>
        <begin position="96"/>
        <end position="116"/>
    </location>
</feature>
<evidence type="ECO:0000259" key="9">
    <source>
        <dbReference type="PROSITE" id="PS50928"/>
    </source>
</evidence>
<evidence type="ECO:0000256" key="4">
    <source>
        <dbReference type="ARBA" id="ARBA00022692"/>
    </source>
</evidence>
<evidence type="ECO:0000256" key="7">
    <source>
        <dbReference type="RuleBase" id="RU363032"/>
    </source>
</evidence>
<dbReference type="PROSITE" id="PS50928">
    <property type="entry name" value="ABC_TM1"/>
    <property type="match status" value="1"/>
</dbReference>
<feature type="domain" description="ABC transmembrane type-1" evidence="9">
    <location>
        <begin position="97"/>
        <end position="285"/>
    </location>
</feature>
<keyword evidence="4 7" id="KW-0812">Transmembrane</keyword>
<dbReference type="Proteomes" id="UP000198928">
    <property type="component" value="Unassembled WGS sequence"/>
</dbReference>
<keyword evidence="5 7" id="KW-1133">Transmembrane helix</keyword>
<feature type="transmembrane region" description="Helical" evidence="7">
    <location>
        <begin position="128"/>
        <end position="152"/>
    </location>
</feature>
<feature type="transmembrane region" description="Helical" evidence="7">
    <location>
        <begin position="264"/>
        <end position="288"/>
    </location>
</feature>
<gene>
    <name evidence="10" type="ORF">SAMN05192584_107164</name>
</gene>
<evidence type="ECO:0000256" key="6">
    <source>
        <dbReference type="ARBA" id="ARBA00023136"/>
    </source>
</evidence>
<dbReference type="Gene3D" id="1.10.3720.10">
    <property type="entry name" value="MetI-like"/>
    <property type="match status" value="1"/>
</dbReference>